<proteinExistence type="predicted"/>
<dbReference type="AlphaFoldDB" id="A0A327JTX1"/>
<evidence type="ECO:0000259" key="2">
    <source>
        <dbReference type="PROSITE" id="PS51781"/>
    </source>
</evidence>
<accession>A0A327JTX1</accession>
<dbReference type="EMBL" id="NPEV01000003">
    <property type="protein sequence ID" value="RAI29521.1"/>
    <property type="molecule type" value="Genomic_DNA"/>
</dbReference>
<dbReference type="Gene3D" id="2.30.30.40">
    <property type="entry name" value="SH3 Domains"/>
    <property type="match status" value="1"/>
</dbReference>
<evidence type="ECO:0000313" key="4">
    <source>
        <dbReference type="Proteomes" id="UP000249299"/>
    </source>
</evidence>
<feature type="signal peptide" evidence="1">
    <location>
        <begin position="1"/>
        <end position="26"/>
    </location>
</feature>
<dbReference type="PROSITE" id="PS51781">
    <property type="entry name" value="SH3B"/>
    <property type="match status" value="1"/>
</dbReference>
<feature type="chain" id="PRO_5016316619" description="SH3b domain-containing protein" evidence="1">
    <location>
        <begin position="27"/>
        <end position="174"/>
    </location>
</feature>
<dbReference type="SMART" id="SM00287">
    <property type="entry name" value="SH3b"/>
    <property type="match status" value="1"/>
</dbReference>
<feature type="domain" description="SH3b" evidence="2">
    <location>
        <begin position="26"/>
        <end position="90"/>
    </location>
</feature>
<name>A0A327JTX1_9HYPH</name>
<dbReference type="RefSeq" id="WP_111432684.1">
    <property type="nucleotide sequence ID" value="NZ_JACIGG010000012.1"/>
</dbReference>
<organism evidence="3 4">
    <name type="scientific">Rhodobium orientis</name>
    <dbReference type="NCBI Taxonomy" id="34017"/>
    <lineage>
        <taxon>Bacteria</taxon>
        <taxon>Pseudomonadati</taxon>
        <taxon>Pseudomonadota</taxon>
        <taxon>Alphaproteobacteria</taxon>
        <taxon>Hyphomicrobiales</taxon>
        <taxon>Rhodobiaceae</taxon>
        <taxon>Rhodobium</taxon>
    </lineage>
</organism>
<dbReference type="OrthoDB" id="8074373at2"/>
<dbReference type="Pfam" id="PF08239">
    <property type="entry name" value="SH3_3"/>
    <property type="match status" value="1"/>
</dbReference>
<gene>
    <name evidence="3" type="ORF">CH339_02405</name>
</gene>
<keyword evidence="4" id="KW-1185">Reference proteome</keyword>
<evidence type="ECO:0000313" key="3">
    <source>
        <dbReference type="EMBL" id="RAI29521.1"/>
    </source>
</evidence>
<dbReference type="InterPro" id="IPR003646">
    <property type="entry name" value="SH3-like_bac-type"/>
</dbReference>
<reference evidence="3 4" key="1">
    <citation type="submission" date="2017-07" db="EMBL/GenBank/DDBJ databases">
        <title>Draft Genome Sequences of Select Purple Nonsulfur Bacteria.</title>
        <authorList>
            <person name="Lasarre B."/>
            <person name="Mckinlay J.B."/>
        </authorList>
    </citation>
    <scope>NUCLEOTIDE SEQUENCE [LARGE SCALE GENOMIC DNA]</scope>
    <source>
        <strain evidence="3 4">DSM 11290</strain>
    </source>
</reference>
<sequence length="174" mass="18488">MKRTALAALGLGLVAALAASSGMATAATRSVATGDVNLRAGPGTSYPVVRVVPRGASVATHGCLKDYSWCDVSYARARGWVSARYLTTVVAGARVVVSPRVAVPVVTFGPAYWNRYYAAYPWYRRGPAYYGPANRGPAPRYYRGPRPCAGGCSGARVVTGPAGRTRVRRWHVNP</sequence>
<dbReference type="Proteomes" id="UP000249299">
    <property type="component" value="Unassembled WGS sequence"/>
</dbReference>
<evidence type="ECO:0000256" key="1">
    <source>
        <dbReference type="SAM" id="SignalP"/>
    </source>
</evidence>
<keyword evidence="1" id="KW-0732">Signal</keyword>
<protein>
    <recommendedName>
        <fullName evidence="2">SH3b domain-containing protein</fullName>
    </recommendedName>
</protein>
<comment type="caution">
    <text evidence="3">The sequence shown here is derived from an EMBL/GenBank/DDBJ whole genome shotgun (WGS) entry which is preliminary data.</text>
</comment>